<keyword evidence="1" id="KW-0472">Membrane</keyword>
<keyword evidence="1" id="KW-1133">Transmembrane helix</keyword>
<protein>
    <submittedName>
        <fullName evidence="2">Uncharacterized protein</fullName>
    </submittedName>
</protein>
<feature type="transmembrane region" description="Helical" evidence="1">
    <location>
        <begin position="76"/>
        <end position="94"/>
    </location>
</feature>
<dbReference type="EMBL" id="CP001688">
    <property type="protein sequence ID" value="ACV47891.1"/>
    <property type="molecule type" value="Genomic_DNA"/>
</dbReference>
<feature type="transmembrane region" description="Helical" evidence="1">
    <location>
        <begin position="49"/>
        <end position="69"/>
    </location>
</feature>
<gene>
    <name evidence="2" type="ordered locus">Hmuk_1777</name>
</gene>
<dbReference type="KEGG" id="hmu:Hmuk_1777"/>
<keyword evidence="1" id="KW-0812">Transmembrane</keyword>
<organism evidence="2 3">
    <name type="scientific">Halomicrobium mukohataei (strain ATCC 700874 / DSM 12286 / JCM 9738 / NCIMB 13541)</name>
    <name type="common">Haloarcula mukohataei</name>
    <dbReference type="NCBI Taxonomy" id="485914"/>
    <lineage>
        <taxon>Archaea</taxon>
        <taxon>Methanobacteriati</taxon>
        <taxon>Methanobacteriota</taxon>
        <taxon>Stenosarchaea group</taxon>
        <taxon>Halobacteria</taxon>
        <taxon>Halobacteriales</taxon>
        <taxon>Haloarculaceae</taxon>
        <taxon>Halomicrobium</taxon>
    </lineage>
</organism>
<dbReference type="AlphaFoldDB" id="C7P469"/>
<evidence type="ECO:0000313" key="2">
    <source>
        <dbReference type="EMBL" id="ACV47891.1"/>
    </source>
</evidence>
<name>C7P469_HALMD</name>
<evidence type="ECO:0000313" key="3">
    <source>
        <dbReference type="Proteomes" id="UP000001746"/>
    </source>
</evidence>
<dbReference type="eggNOG" id="arCOG13180">
    <property type="taxonomic scope" value="Archaea"/>
</dbReference>
<keyword evidence="3" id="KW-1185">Reference proteome</keyword>
<accession>C7P469</accession>
<sequence>MHSRRRVWIGLCFLLVGAYLPWVRANPTHEAILTVGLPGMHSGTETYGLVTLVLALVTALGMVSDLKWVSESSFRVSVGTVAVVTSVTFCVGKYGIIGMFIADVGVYVTLLGGVVLLLAERRSNDGRTAP</sequence>
<reference evidence="2 3" key="1">
    <citation type="journal article" date="2009" name="Stand. Genomic Sci.">
        <title>Complete genome sequence of Halomicrobium mukohataei type strain (arg-2).</title>
        <authorList>
            <person name="Tindall B.J."/>
            <person name="Schneider S."/>
            <person name="Lapidus A."/>
            <person name="Copeland A."/>
            <person name="Glavina Del Rio T."/>
            <person name="Nolan M."/>
            <person name="Lucas S."/>
            <person name="Chen F."/>
            <person name="Tice H."/>
            <person name="Cheng J.F."/>
            <person name="Saunders E."/>
            <person name="Bruce D."/>
            <person name="Goodwin L."/>
            <person name="Pitluck S."/>
            <person name="Mikhailova N."/>
            <person name="Pati A."/>
            <person name="Ivanova N."/>
            <person name="Mavrommatis K."/>
            <person name="Chen A."/>
            <person name="Palaniappan K."/>
            <person name="Chain P."/>
            <person name="Land M."/>
            <person name="Hauser L."/>
            <person name="Chang Y.J."/>
            <person name="Jeffries C.D."/>
            <person name="Brettin T."/>
            <person name="Han C."/>
            <person name="Rohde M."/>
            <person name="Goker M."/>
            <person name="Bristow J."/>
            <person name="Eisen J.A."/>
            <person name="Markowitz V."/>
            <person name="Hugenholtz P."/>
            <person name="Klenk H.P."/>
            <person name="Kyrpides N.C."/>
            <person name="Detter J.C."/>
        </authorList>
    </citation>
    <scope>NUCLEOTIDE SEQUENCE [LARGE SCALE GENOMIC DNA]</scope>
    <source>
        <strain evidence="3">ATCC 700874 / DSM 12286 / JCM 9738 / NCIMB 13541</strain>
    </source>
</reference>
<proteinExistence type="predicted"/>
<dbReference type="Proteomes" id="UP000001746">
    <property type="component" value="Chromosome"/>
</dbReference>
<evidence type="ECO:0000256" key="1">
    <source>
        <dbReference type="SAM" id="Phobius"/>
    </source>
</evidence>
<dbReference type="HOGENOM" id="CLU_1933193_0_0_2"/>
<feature type="transmembrane region" description="Helical" evidence="1">
    <location>
        <begin position="100"/>
        <end position="119"/>
    </location>
</feature>